<evidence type="ECO:0000313" key="9">
    <source>
        <dbReference type="Proteomes" id="UP000320314"/>
    </source>
</evidence>
<evidence type="ECO:0000313" key="8">
    <source>
        <dbReference type="EMBL" id="TPW31924.1"/>
    </source>
</evidence>
<evidence type="ECO:0000256" key="6">
    <source>
        <dbReference type="SAM" id="MobiDB-lite"/>
    </source>
</evidence>
<evidence type="ECO:0000256" key="1">
    <source>
        <dbReference type="ARBA" id="ARBA00004651"/>
    </source>
</evidence>
<dbReference type="RefSeq" id="WP_141165520.1">
    <property type="nucleotide sequence ID" value="NZ_VHLH01000003.1"/>
</dbReference>
<evidence type="ECO:0000256" key="4">
    <source>
        <dbReference type="ARBA" id="ARBA00022989"/>
    </source>
</evidence>
<sequence>MAADGRGRDASTPMELPAAGWRDISWRIYSEISDDRVMLVAAGVTYYLLLAMVPALSALVSVYGLFADPATIQSHMGVLSGVVPGGGMDIIKEQLSRLAQQGSATLGLTFAISLAFALWSANSGVKALFESMNVAYDEHEERGFVWLTLICFAFTLGAIVAAILFAAIIIVLPIVLGHLGLGRVADWTVRIGTYAVLALIVSFGVAALYRWGPCRSRPQWRWITPGVVLTVILTIAVSILFSWYVSNFGSYNATYGSLGAMIGFMTWIWLTANILIIGGELNSEMEHQTSVDTTVGPDSPMGERGALMADHVAVGSKDATRREDERKERRDDREQKRRRRVSLGKLAFAVPAAVILATMQRRSRRS</sequence>
<feature type="transmembrane region" description="Helical" evidence="7">
    <location>
        <begin position="191"/>
        <end position="211"/>
    </location>
</feature>
<feature type="transmembrane region" description="Helical" evidence="7">
    <location>
        <begin position="143"/>
        <end position="176"/>
    </location>
</feature>
<feature type="transmembrane region" description="Helical" evidence="7">
    <location>
        <begin position="37"/>
        <end position="66"/>
    </location>
</feature>
<accession>A0A506UFP6</accession>
<evidence type="ECO:0000256" key="5">
    <source>
        <dbReference type="ARBA" id="ARBA00023136"/>
    </source>
</evidence>
<keyword evidence="2" id="KW-1003">Cell membrane</keyword>
<dbReference type="AlphaFoldDB" id="A0A506UFP6"/>
<dbReference type="PANTHER" id="PTHR30213">
    <property type="entry name" value="INNER MEMBRANE PROTEIN YHJD"/>
    <property type="match status" value="1"/>
</dbReference>
<feature type="region of interest" description="Disordered" evidence="6">
    <location>
        <begin position="315"/>
        <end position="338"/>
    </location>
</feature>
<reference evidence="8 9" key="1">
    <citation type="submission" date="2019-06" db="EMBL/GenBank/DDBJ databases">
        <authorList>
            <person name="Li M."/>
        </authorList>
    </citation>
    <scope>NUCLEOTIDE SEQUENCE [LARGE SCALE GENOMIC DNA]</scope>
    <source>
        <strain evidence="8 9">BGMRC6574</strain>
    </source>
</reference>
<organism evidence="8 9">
    <name type="scientific">Pararhizobium mangrovi</name>
    <dbReference type="NCBI Taxonomy" id="2590452"/>
    <lineage>
        <taxon>Bacteria</taxon>
        <taxon>Pseudomonadati</taxon>
        <taxon>Pseudomonadota</taxon>
        <taxon>Alphaproteobacteria</taxon>
        <taxon>Hyphomicrobiales</taxon>
        <taxon>Rhizobiaceae</taxon>
        <taxon>Rhizobium/Agrobacterium group</taxon>
        <taxon>Pararhizobium</taxon>
    </lineage>
</organism>
<protein>
    <submittedName>
        <fullName evidence="8">YihY/virulence factor BrkB family protein</fullName>
    </submittedName>
</protein>
<comment type="subcellular location">
    <subcellularLocation>
        <location evidence="1">Cell membrane</location>
        <topology evidence="1">Multi-pass membrane protein</topology>
    </subcellularLocation>
</comment>
<proteinExistence type="predicted"/>
<dbReference type="Pfam" id="PF03631">
    <property type="entry name" value="Virul_fac_BrkB"/>
    <property type="match status" value="1"/>
</dbReference>
<comment type="caution">
    <text evidence="8">The sequence shown here is derived from an EMBL/GenBank/DDBJ whole genome shotgun (WGS) entry which is preliminary data.</text>
</comment>
<feature type="transmembrane region" description="Helical" evidence="7">
    <location>
        <begin position="257"/>
        <end position="278"/>
    </location>
</feature>
<feature type="transmembrane region" description="Helical" evidence="7">
    <location>
        <begin position="104"/>
        <end position="122"/>
    </location>
</feature>
<keyword evidence="3 7" id="KW-0812">Transmembrane</keyword>
<dbReference type="GO" id="GO:0005886">
    <property type="term" value="C:plasma membrane"/>
    <property type="evidence" value="ECO:0007669"/>
    <property type="project" value="UniProtKB-SubCell"/>
</dbReference>
<dbReference type="Proteomes" id="UP000320314">
    <property type="component" value="Unassembled WGS sequence"/>
</dbReference>
<dbReference type="EMBL" id="VHLH01000003">
    <property type="protein sequence ID" value="TPW31924.1"/>
    <property type="molecule type" value="Genomic_DNA"/>
</dbReference>
<feature type="transmembrane region" description="Helical" evidence="7">
    <location>
        <begin position="223"/>
        <end position="245"/>
    </location>
</feature>
<name>A0A506UFP6_9HYPH</name>
<evidence type="ECO:0000256" key="7">
    <source>
        <dbReference type="SAM" id="Phobius"/>
    </source>
</evidence>
<dbReference type="NCBIfam" id="TIGR00765">
    <property type="entry name" value="yihY_not_rbn"/>
    <property type="match status" value="1"/>
</dbReference>
<dbReference type="OrthoDB" id="9781030at2"/>
<dbReference type="InterPro" id="IPR017039">
    <property type="entry name" value="Virul_fac_BrkB"/>
</dbReference>
<keyword evidence="5 7" id="KW-0472">Membrane</keyword>
<evidence type="ECO:0000256" key="3">
    <source>
        <dbReference type="ARBA" id="ARBA00022692"/>
    </source>
</evidence>
<gene>
    <name evidence="8" type="ORF">FJU11_02920</name>
</gene>
<feature type="compositionally biased region" description="Basic and acidic residues" evidence="6">
    <location>
        <begin position="318"/>
        <end position="335"/>
    </location>
</feature>
<keyword evidence="4 7" id="KW-1133">Transmembrane helix</keyword>
<evidence type="ECO:0000256" key="2">
    <source>
        <dbReference type="ARBA" id="ARBA00022475"/>
    </source>
</evidence>
<feature type="transmembrane region" description="Helical" evidence="7">
    <location>
        <begin position="343"/>
        <end position="360"/>
    </location>
</feature>
<dbReference type="PANTHER" id="PTHR30213:SF0">
    <property type="entry name" value="UPF0761 MEMBRANE PROTEIN YIHY"/>
    <property type="match status" value="1"/>
</dbReference>
<keyword evidence="9" id="KW-1185">Reference proteome</keyword>